<sequence length="114" mass="12936">MCIRFWFTPRRGPAEDLNAYLTDKLSSAPYRYRATILFHCPWEALVEHTSPTAGRLERYDDHSCLFHTGAATLDEIALHIALKGVDFRVVDPPELNDRLRALAARLTRAADQAP</sequence>
<reference evidence="2 3" key="1">
    <citation type="submission" date="2022-01" db="EMBL/GenBank/DDBJ databases">
        <title>Draft Genome Sequences of Seven Type Strains of the Genus Streptomyces.</title>
        <authorList>
            <person name="Aziz S."/>
            <person name="Coretto E."/>
            <person name="Chronakova A."/>
            <person name="Sproer C."/>
            <person name="Huber K."/>
            <person name="Nouioui I."/>
            <person name="Gross H."/>
        </authorList>
    </citation>
    <scope>NUCLEOTIDE SEQUENCE [LARGE SCALE GENOMIC DNA]</scope>
    <source>
        <strain evidence="2 3">DSM 41685</strain>
    </source>
</reference>
<dbReference type="InterPro" id="IPR057727">
    <property type="entry name" value="WCX_dom"/>
</dbReference>
<dbReference type="Pfam" id="PF25583">
    <property type="entry name" value="WCX"/>
    <property type="match status" value="1"/>
</dbReference>
<accession>A0ABS9JU73</accession>
<comment type="caution">
    <text evidence="2">The sequence shown here is derived from an EMBL/GenBank/DDBJ whole genome shotgun (WGS) entry which is preliminary data.</text>
</comment>
<protein>
    <submittedName>
        <fullName evidence="2">WYL domain-containing protein</fullName>
    </submittedName>
</protein>
<dbReference type="Proteomes" id="UP001299012">
    <property type="component" value="Unassembled WGS sequence"/>
</dbReference>
<feature type="domain" description="WCX" evidence="1">
    <location>
        <begin position="31"/>
        <end position="106"/>
    </location>
</feature>
<keyword evidence="3" id="KW-1185">Reference proteome</keyword>
<proteinExistence type="predicted"/>
<gene>
    <name evidence="2" type="ORF">L0F81_38530</name>
</gene>
<name>A0ABS9JU73_9ACTN</name>
<dbReference type="RefSeq" id="WP_237482608.1">
    <property type="nucleotide sequence ID" value="NZ_JAKKZF010000293.1"/>
</dbReference>
<dbReference type="EMBL" id="JAKKZF010000293">
    <property type="protein sequence ID" value="MCG0069095.1"/>
    <property type="molecule type" value="Genomic_DNA"/>
</dbReference>
<evidence type="ECO:0000313" key="3">
    <source>
        <dbReference type="Proteomes" id="UP001299012"/>
    </source>
</evidence>
<evidence type="ECO:0000259" key="1">
    <source>
        <dbReference type="Pfam" id="PF25583"/>
    </source>
</evidence>
<organism evidence="2 3">
    <name type="scientific">Streptomyces tricolor</name>
    <dbReference type="NCBI Taxonomy" id="68277"/>
    <lineage>
        <taxon>Bacteria</taxon>
        <taxon>Bacillati</taxon>
        <taxon>Actinomycetota</taxon>
        <taxon>Actinomycetes</taxon>
        <taxon>Kitasatosporales</taxon>
        <taxon>Streptomycetaceae</taxon>
        <taxon>Streptomyces</taxon>
        <taxon>Streptomyces violaceoruber group</taxon>
    </lineage>
</organism>
<evidence type="ECO:0000313" key="2">
    <source>
        <dbReference type="EMBL" id="MCG0069095.1"/>
    </source>
</evidence>